<dbReference type="Gene3D" id="1.10.357.10">
    <property type="entry name" value="Tetracycline Repressor, domain 2"/>
    <property type="match status" value="1"/>
</dbReference>
<evidence type="ECO:0000313" key="6">
    <source>
        <dbReference type="EMBL" id="PUZ29080.1"/>
    </source>
</evidence>
<dbReference type="GO" id="GO:0003677">
    <property type="term" value="F:DNA binding"/>
    <property type="evidence" value="ECO:0007669"/>
    <property type="project" value="UniProtKB-UniRule"/>
</dbReference>
<dbReference type="InterPro" id="IPR009057">
    <property type="entry name" value="Homeodomain-like_sf"/>
</dbReference>
<dbReference type="AlphaFoldDB" id="A0A2T7BN67"/>
<dbReference type="RefSeq" id="WP_108685719.1">
    <property type="nucleotide sequence ID" value="NZ_QCYK01000001.1"/>
</dbReference>
<dbReference type="OrthoDB" id="9809772at2"/>
<evidence type="ECO:0000256" key="2">
    <source>
        <dbReference type="ARBA" id="ARBA00023125"/>
    </source>
</evidence>
<evidence type="ECO:0000256" key="4">
    <source>
        <dbReference type="PROSITE-ProRule" id="PRU00335"/>
    </source>
</evidence>
<gene>
    <name evidence="6" type="ORF">DCC81_06325</name>
</gene>
<dbReference type="Pfam" id="PF00440">
    <property type="entry name" value="TetR_N"/>
    <property type="match status" value="1"/>
</dbReference>
<comment type="caution">
    <text evidence="6">The sequence shown here is derived from an EMBL/GenBank/DDBJ whole genome shotgun (WGS) entry which is preliminary data.</text>
</comment>
<dbReference type="SUPFAM" id="SSF46689">
    <property type="entry name" value="Homeodomain-like"/>
    <property type="match status" value="1"/>
</dbReference>
<protein>
    <recommendedName>
        <fullName evidence="5">HTH tetR-type domain-containing protein</fullName>
    </recommendedName>
</protein>
<feature type="DNA-binding region" description="H-T-H motif" evidence="4">
    <location>
        <begin position="25"/>
        <end position="44"/>
    </location>
</feature>
<dbReference type="PANTHER" id="PTHR47506:SF1">
    <property type="entry name" value="HTH-TYPE TRANSCRIPTIONAL REGULATOR YJDC"/>
    <property type="match status" value="1"/>
</dbReference>
<organism evidence="6 7">
    <name type="scientific">Chitinophaga parva</name>
    <dbReference type="NCBI Taxonomy" id="2169414"/>
    <lineage>
        <taxon>Bacteria</taxon>
        <taxon>Pseudomonadati</taxon>
        <taxon>Bacteroidota</taxon>
        <taxon>Chitinophagia</taxon>
        <taxon>Chitinophagales</taxon>
        <taxon>Chitinophagaceae</taxon>
        <taxon>Chitinophaga</taxon>
    </lineage>
</organism>
<name>A0A2T7BN67_9BACT</name>
<dbReference type="EMBL" id="QCYK01000001">
    <property type="protein sequence ID" value="PUZ29080.1"/>
    <property type="molecule type" value="Genomic_DNA"/>
</dbReference>
<dbReference type="PROSITE" id="PS50977">
    <property type="entry name" value="HTH_TETR_2"/>
    <property type="match status" value="1"/>
</dbReference>
<dbReference type="InterPro" id="IPR036271">
    <property type="entry name" value="Tet_transcr_reg_TetR-rel_C_sf"/>
</dbReference>
<feature type="domain" description="HTH tetR-type" evidence="5">
    <location>
        <begin position="2"/>
        <end position="62"/>
    </location>
</feature>
<keyword evidence="7" id="KW-1185">Reference proteome</keyword>
<evidence type="ECO:0000259" key="5">
    <source>
        <dbReference type="PROSITE" id="PS50977"/>
    </source>
</evidence>
<dbReference type="SUPFAM" id="SSF48498">
    <property type="entry name" value="Tetracyclin repressor-like, C-terminal domain"/>
    <property type="match status" value="1"/>
</dbReference>
<accession>A0A2T7BN67</accession>
<evidence type="ECO:0000256" key="3">
    <source>
        <dbReference type="ARBA" id="ARBA00023163"/>
    </source>
</evidence>
<evidence type="ECO:0000313" key="7">
    <source>
        <dbReference type="Proteomes" id="UP000244450"/>
    </source>
</evidence>
<keyword evidence="2 4" id="KW-0238">DNA-binding</keyword>
<reference evidence="6 7" key="1">
    <citation type="submission" date="2018-04" db="EMBL/GenBank/DDBJ databases">
        <title>Chitinophaga fuyangensis sp. nov., isolated from soil in a chemical factory.</title>
        <authorList>
            <person name="Chen K."/>
        </authorList>
    </citation>
    <scope>NUCLEOTIDE SEQUENCE [LARGE SCALE GENOMIC DNA]</scope>
    <source>
        <strain evidence="6 7">LY-1</strain>
    </source>
</reference>
<evidence type="ECO:0000256" key="1">
    <source>
        <dbReference type="ARBA" id="ARBA00023015"/>
    </source>
</evidence>
<sequence>MNDTRQQIILLADELIRTRGFNAFSYADIAQQLQIRNAAVHYHFPTKPDLGIAVLAHEMELMHAAWEKWAKLPEDQQLQKFTQTFGIKSKRGQICLMGSLTPDYITFTPAMQEKVQEMATAITTWLTALLKSGREKKLLHFTGEPYDRALVTITSLQSSLLLARVIGPQAFGAISGQLLQDLRP</sequence>
<proteinExistence type="predicted"/>
<keyword evidence="1" id="KW-0805">Transcription regulation</keyword>
<dbReference type="Proteomes" id="UP000244450">
    <property type="component" value="Unassembled WGS sequence"/>
</dbReference>
<keyword evidence="3" id="KW-0804">Transcription</keyword>
<dbReference type="PANTHER" id="PTHR47506">
    <property type="entry name" value="TRANSCRIPTIONAL REGULATORY PROTEIN"/>
    <property type="match status" value="1"/>
</dbReference>
<dbReference type="InterPro" id="IPR001647">
    <property type="entry name" value="HTH_TetR"/>
</dbReference>